<gene>
    <name evidence="1" type="ORF">ACFSYJ_39595</name>
</gene>
<keyword evidence="2" id="KW-1185">Reference proteome</keyword>
<accession>A0ABW5GV99</accession>
<dbReference type="Proteomes" id="UP001597419">
    <property type="component" value="Unassembled WGS sequence"/>
</dbReference>
<evidence type="ECO:0000313" key="1">
    <source>
        <dbReference type="EMBL" id="MFD2464776.1"/>
    </source>
</evidence>
<dbReference type="EMBL" id="JBHUKU010000028">
    <property type="protein sequence ID" value="MFD2464776.1"/>
    <property type="molecule type" value="Genomic_DNA"/>
</dbReference>
<proteinExistence type="predicted"/>
<sequence length="102" mass="11626">MDENELTLAVLDDEAREYAPRLFALYGVYRERLDDEDNGAFLAYGIEFGEPREAVMWEPGMTWRSHSADGILKRHLGFADARLVWLDEPESRAADDYELAGG</sequence>
<dbReference type="RefSeq" id="WP_345399913.1">
    <property type="nucleotide sequence ID" value="NZ_BAABHG010000010.1"/>
</dbReference>
<evidence type="ECO:0000313" key="2">
    <source>
        <dbReference type="Proteomes" id="UP001597419"/>
    </source>
</evidence>
<organism evidence="1 2">
    <name type="scientific">Amycolatopsis samaneae</name>
    <dbReference type="NCBI Taxonomy" id="664691"/>
    <lineage>
        <taxon>Bacteria</taxon>
        <taxon>Bacillati</taxon>
        <taxon>Actinomycetota</taxon>
        <taxon>Actinomycetes</taxon>
        <taxon>Pseudonocardiales</taxon>
        <taxon>Pseudonocardiaceae</taxon>
        <taxon>Amycolatopsis</taxon>
    </lineage>
</organism>
<name>A0ABW5GV99_9PSEU</name>
<reference evidence="2" key="1">
    <citation type="journal article" date="2019" name="Int. J. Syst. Evol. Microbiol.">
        <title>The Global Catalogue of Microorganisms (GCM) 10K type strain sequencing project: providing services to taxonomists for standard genome sequencing and annotation.</title>
        <authorList>
            <consortium name="The Broad Institute Genomics Platform"/>
            <consortium name="The Broad Institute Genome Sequencing Center for Infectious Disease"/>
            <person name="Wu L."/>
            <person name="Ma J."/>
        </authorList>
    </citation>
    <scope>NUCLEOTIDE SEQUENCE [LARGE SCALE GENOMIC DNA]</scope>
    <source>
        <strain evidence="2">CGMCC 4.7643</strain>
    </source>
</reference>
<comment type="caution">
    <text evidence="1">The sequence shown here is derived from an EMBL/GenBank/DDBJ whole genome shotgun (WGS) entry which is preliminary data.</text>
</comment>
<protein>
    <submittedName>
        <fullName evidence="1">Uncharacterized protein</fullName>
    </submittedName>
</protein>